<gene>
    <name evidence="2" type="ORF">OUY22_34995</name>
</gene>
<proteinExistence type="predicted"/>
<dbReference type="EMBL" id="JAPNNL010000263">
    <property type="protein sequence ID" value="MDA0638645.1"/>
    <property type="molecule type" value="Genomic_DNA"/>
</dbReference>
<dbReference type="Proteomes" id="UP001144036">
    <property type="component" value="Unassembled WGS sequence"/>
</dbReference>
<dbReference type="RefSeq" id="WP_270159595.1">
    <property type="nucleotide sequence ID" value="NZ_JAPNNL010000263.1"/>
</dbReference>
<keyword evidence="3" id="KW-1185">Reference proteome</keyword>
<name>A0ABT4SNY1_9ACTN</name>
<sequence>MTTKAKLLATSIDCAEPKKLAEFYHQVTGLPILHAEDEYAGLSDGTTTLYFGRVPGREPVPWPSSAKQFHLDFRVPDVDQAVKEYLALGATKPEFQPGVTDEGVGWVVLLDPEGHAFCVCPETS</sequence>
<dbReference type="InterPro" id="IPR037523">
    <property type="entry name" value="VOC_core"/>
</dbReference>
<comment type="caution">
    <text evidence="2">The sequence shown here is derived from an EMBL/GenBank/DDBJ whole genome shotgun (WGS) entry which is preliminary data.</text>
</comment>
<dbReference type="PANTHER" id="PTHR35908">
    <property type="entry name" value="HYPOTHETICAL FUSION PROTEIN"/>
    <property type="match status" value="1"/>
</dbReference>
<dbReference type="PANTHER" id="PTHR35908:SF1">
    <property type="entry name" value="CONSERVED PROTEIN"/>
    <property type="match status" value="1"/>
</dbReference>
<dbReference type="PROSITE" id="PS51819">
    <property type="entry name" value="VOC"/>
    <property type="match status" value="1"/>
</dbReference>
<organism evidence="2 3">
    <name type="scientific">Nonomuraea corallina</name>
    <dbReference type="NCBI Taxonomy" id="2989783"/>
    <lineage>
        <taxon>Bacteria</taxon>
        <taxon>Bacillati</taxon>
        <taxon>Actinomycetota</taxon>
        <taxon>Actinomycetes</taxon>
        <taxon>Streptosporangiales</taxon>
        <taxon>Streptosporangiaceae</taxon>
        <taxon>Nonomuraea</taxon>
    </lineage>
</organism>
<evidence type="ECO:0000313" key="2">
    <source>
        <dbReference type="EMBL" id="MDA0638645.1"/>
    </source>
</evidence>
<dbReference type="InterPro" id="IPR029068">
    <property type="entry name" value="Glyas_Bleomycin-R_OHBP_Dase"/>
</dbReference>
<dbReference type="Gene3D" id="3.10.180.10">
    <property type="entry name" value="2,3-Dihydroxybiphenyl 1,2-Dioxygenase, domain 1"/>
    <property type="match status" value="1"/>
</dbReference>
<dbReference type="CDD" id="cd06587">
    <property type="entry name" value="VOC"/>
    <property type="match status" value="1"/>
</dbReference>
<reference evidence="2" key="1">
    <citation type="submission" date="2022-11" db="EMBL/GenBank/DDBJ databases">
        <title>Nonomuraea corallina sp. nov., a new species of the genus Nonomuraea isolated from sea side sediment in Thai sea.</title>
        <authorList>
            <person name="Ngamcharungchit C."/>
            <person name="Matsumoto A."/>
            <person name="Suriyachadkun C."/>
            <person name="Panbangred W."/>
            <person name="Inahashi Y."/>
            <person name="Intra B."/>
        </authorList>
    </citation>
    <scope>NUCLEOTIDE SEQUENCE</scope>
    <source>
        <strain evidence="2">MCN248</strain>
    </source>
</reference>
<dbReference type="Pfam" id="PF18029">
    <property type="entry name" value="Glyoxalase_6"/>
    <property type="match status" value="1"/>
</dbReference>
<evidence type="ECO:0000259" key="1">
    <source>
        <dbReference type="PROSITE" id="PS51819"/>
    </source>
</evidence>
<dbReference type="InterPro" id="IPR041581">
    <property type="entry name" value="Glyoxalase_6"/>
</dbReference>
<evidence type="ECO:0000313" key="3">
    <source>
        <dbReference type="Proteomes" id="UP001144036"/>
    </source>
</evidence>
<dbReference type="SUPFAM" id="SSF54593">
    <property type="entry name" value="Glyoxalase/Bleomycin resistance protein/Dihydroxybiphenyl dioxygenase"/>
    <property type="match status" value="1"/>
</dbReference>
<feature type="domain" description="VOC" evidence="1">
    <location>
        <begin position="6"/>
        <end position="122"/>
    </location>
</feature>
<protein>
    <submittedName>
        <fullName evidence="2">VOC family protein</fullName>
    </submittedName>
</protein>
<accession>A0ABT4SNY1</accession>